<keyword evidence="2" id="KW-1185">Reference proteome</keyword>
<protein>
    <submittedName>
        <fullName evidence="1">Uncharacterized protein</fullName>
    </submittedName>
</protein>
<proteinExistence type="predicted"/>
<accession>A0AAD6SPE9</accession>
<evidence type="ECO:0000313" key="1">
    <source>
        <dbReference type="EMBL" id="KAJ7031681.1"/>
    </source>
</evidence>
<reference evidence="1" key="1">
    <citation type="submission" date="2023-03" db="EMBL/GenBank/DDBJ databases">
        <title>Massive genome expansion in bonnet fungi (Mycena s.s.) driven by repeated elements and novel gene families across ecological guilds.</title>
        <authorList>
            <consortium name="Lawrence Berkeley National Laboratory"/>
            <person name="Harder C.B."/>
            <person name="Miyauchi S."/>
            <person name="Viragh M."/>
            <person name="Kuo A."/>
            <person name="Thoen E."/>
            <person name="Andreopoulos B."/>
            <person name="Lu D."/>
            <person name="Skrede I."/>
            <person name="Drula E."/>
            <person name="Henrissat B."/>
            <person name="Morin E."/>
            <person name="Kohler A."/>
            <person name="Barry K."/>
            <person name="LaButti K."/>
            <person name="Morin E."/>
            <person name="Salamov A."/>
            <person name="Lipzen A."/>
            <person name="Mereny Z."/>
            <person name="Hegedus B."/>
            <person name="Baldrian P."/>
            <person name="Stursova M."/>
            <person name="Weitz H."/>
            <person name="Taylor A."/>
            <person name="Grigoriev I.V."/>
            <person name="Nagy L.G."/>
            <person name="Martin F."/>
            <person name="Kauserud H."/>
        </authorList>
    </citation>
    <scope>NUCLEOTIDE SEQUENCE</scope>
    <source>
        <strain evidence="1">CBHHK200</strain>
    </source>
</reference>
<evidence type="ECO:0000313" key="2">
    <source>
        <dbReference type="Proteomes" id="UP001218188"/>
    </source>
</evidence>
<gene>
    <name evidence="1" type="ORF">C8F04DRAFT_1397027</name>
</gene>
<dbReference type="Proteomes" id="UP001218188">
    <property type="component" value="Unassembled WGS sequence"/>
</dbReference>
<organism evidence="1 2">
    <name type="scientific">Mycena alexandri</name>
    <dbReference type="NCBI Taxonomy" id="1745969"/>
    <lineage>
        <taxon>Eukaryota</taxon>
        <taxon>Fungi</taxon>
        <taxon>Dikarya</taxon>
        <taxon>Basidiomycota</taxon>
        <taxon>Agaricomycotina</taxon>
        <taxon>Agaricomycetes</taxon>
        <taxon>Agaricomycetidae</taxon>
        <taxon>Agaricales</taxon>
        <taxon>Marasmiineae</taxon>
        <taxon>Mycenaceae</taxon>
        <taxon>Mycena</taxon>
    </lineage>
</organism>
<dbReference type="EMBL" id="JARJCM010000079">
    <property type="protein sequence ID" value="KAJ7031681.1"/>
    <property type="molecule type" value="Genomic_DNA"/>
</dbReference>
<name>A0AAD6SPE9_9AGAR</name>
<comment type="caution">
    <text evidence="1">The sequence shown here is derived from an EMBL/GenBank/DDBJ whole genome shotgun (WGS) entry which is preliminary data.</text>
</comment>
<feature type="non-terminal residue" evidence="1">
    <location>
        <position position="72"/>
    </location>
</feature>
<dbReference type="AlphaFoldDB" id="A0AAD6SPE9"/>
<sequence>MMDGKWATPTSARQRHNTFSLAVMLFSPAVTLARRLASRLPTFFKSLSLPADERPKDHLNLPLAERKRICSE</sequence>